<dbReference type="InterPro" id="IPR020556">
    <property type="entry name" value="Amidase_CS"/>
</dbReference>
<dbReference type="PROSITE" id="PS00571">
    <property type="entry name" value="AMIDASES"/>
    <property type="match status" value="1"/>
</dbReference>
<evidence type="ECO:0000313" key="7">
    <source>
        <dbReference type="Proteomes" id="UP001305779"/>
    </source>
</evidence>
<evidence type="ECO:0000256" key="1">
    <source>
        <dbReference type="ARBA" id="ARBA00001311"/>
    </source>
</evidence>
<evidence type="ECO:0000256" key="2">
    <source>
        <dbReference type="ARBA" id="ARBA00009199"/>
    </source>
</evidence>
<sequence>MVESWQAIAARKQQERAARIPREWLLKEPAFSYSTNAIDIPRQCGLLTEHEIAITENYDATSLVNELSKGALGSEQVVTAFSKRAAIAQQVCNCLTEIFFDDAIARAKELDAYFKKNGRPIGPLHGLPISLKDGFKVRGYDASVGVAGLCFKPATTNSALVDLLLSLGAVLYCKTNIPLTMMALDSHNNVFGRTLNPAHHALTAGGSSGGEGALVAMRGSILGVGTDVGGSIRIPAACNKLYGVKPSHGRVPYAGQEGGQKPGSSKLGIEATAGPIATTARDCAMFMRVVANGGPETFDPEVVAQGWDQLALFNTKLKPLRVGIVRGDGHVKPLPPIARLMEDVAQTLRAAPGQAIEVVELDLSPILSRCLKSFNGIMSIDGANAWFDHMDATGEPLSPWLQGRLTRRPQKPLDEVRKLQAERTELQTTFLKVWHENGGYWLTDASEAHIGDRTLDALICPVAPHPIPPIDRWNTANYTSAFNLLDLSTGVVPVRSFRTDDLEGDVPSDKPLNGWDKINRELWTKVDKKVYLDSPLSVQIVTPRLTERRLVEAMGAIDAALQPLRTSGRRGSRL</sequence>
<evidence type="ECO:0000313" key="6">
    <source>
        <dbReference type="EMBL" id="KAK4505610.1"/>
    </source>
</evidence>
<keyword evidence="4" id="KW-0378">Hydrolase</keyword>
<name>A0ABR0EVZ4_ZASCE</name>
<dbReference type="EMBL" id="JAXOVC010000002">
    <property type="protein sequence ID" value="KAK4505610.1"/>
    <property type="molecule type" value="Genomic_DNA"/>
</dbReference>
<organism evidence="6 7">
    <name type="scientific">Zasmidium cellare</name>
    <name type="common">Wine cellar mold</name>
    <name type="synonym">Racodium cellare</name>
    <dbReference type="NCBI Taxonomy" id="395010"/>
    <lineage>
        <taxon>Eukaryota</taxon>
        <taxon>Fungi</taxon>
        <taxon>Dikarya</taxon>
        <taxon>Ascomycota</taxon>
        <taxon>Pezizomycotina</taxon>
        <taxon>Dothideomycetes</taxon>
        <taxon>Dothideomycetidae</taxon>
        <taxon>Mycosphaerellales</taxon>
        <taxon>Mycosphaerellaceae</taxon>
        <taxon>Zasmidium</taxon>
    </lineage>
</organism>
<dbReference type="PIRSF" id="PIRSF001221">
    <property type="entry name" value="Amidase_fungi"/>
    <property type="match status" value="1"/>
</dbReference>
<feature type="domain" description="Amidase" evidence="5">
    <location>
        <begin position="77"/>
        <end position="550"/>
    </location>
</feature>
<gene>
    <name evidence="6" type="ORF">PRZ48_003573</name>
</gene>
<comment type="caution">
    <text evidence="6">The sequence shown here is derived from an EMBL/GenBank/DDBJ whole genome shotgun (WGS) entry which is preliminary data.</text>
</comment>
<dbReference type="InterPro" id="IPR023631">
    <property type="entry name" value="Amidase_dom"/>
</dbReference>
<dbReference type="SUPFAM" id="SSF75304">
    <property type="entry name" value="Amidase signature (AS) enzymes"/>
    <property type="match status" value="1"/>
</dbReference>
<dbReference type="Gene3D" id="3.90.1300.10">
    <property type="entry name" value="Amidase signature (AS) domain"/>
    <property type="match status" value="1"/>
</dbReference>
<dbReference type="Proteomes" id="UP001305779">
    <property type="component" value="Unassembled WGS sequence"/>
</dbReference>
<evidence type="ECO:0000256" key="4">
    <source>
        <dbReference type="ARBA" id="ARBA00022801"/>
    </source>
</evidence>
<protein>
    <recommendedName>
        <fullName evidence="3">amidase</fullName>
        <ecNumber evidence="3">3.5.1.4</ecNumber>
    </recommendedName>
</protein>
<keyword evidence="7" id="KW-1185">Reference proteome</keyword>
<reference evidence="6 7" key="1">
    <citation type="journal article" date="2023" name="G3 (Bethesda)">
        <title>A chromosome-level genome assembly of Zasmidium syzygii isolated from banana leaves.</title>
        <authorList>
            <person name="van Westerhoven A.C."/>
            <person name="Mehrabi R."/>
            <person name="Talebi R."/>
            <person name="Steentjes M.B.F."/>
            <person name="Corcolon B."/>
            <person name="Chong P.A."/>
            <person name="Kema G.H.J."/>
            <person name="Seidl M.F."/>
        </authorList>
    </citation>
    <scope>NUCLEOTIDE SEQUENCE [LARGE SCALE GENOMIC DNA]</scope>
    <source>
        <strain evidence="6 7">P124</strain>
    </source>
</reference>
<dbReference type="EC" id="3.5.1.4" evidence="3"/>
<accession>A0ABR0EVZ4</accession>
<proteinExistence type="inferred from homology"/>
<evidence type="ECO:0000256" key="3">
    <source>
        <dbReference type="ARBA" id="ARBA00012922"/>
    </source>
</evidence>
<comment type="catalytic activity">
    <reaction evidence="1">
        <text>a monocarboxylic acid amide + H2O = a monocarboxylate + NH4(+)</text>
        <dbReference type="Rhea" id="RHEA:12020"/>
        <dbReference type="ChEBI" id="CHEBI:15377"/>
        <dbReference type="ChEBI" id="CHEBI:28938"/>
        <dbReference type="ChEBI" id="CHEBI:35757"/>
        <dbReference type="ChEBI" id="CHEBI:83628"/>
        <dbReference type="EC" id="3.5.1.4"/>
    </reaction>
</comment>
<dbReference type="Pfam" id="PF01425">
    <property type="entry name" value="Amidase"/>
    <property type="match status" value="1"/>
</dbReference>
<dbReference type="PANTHER" id="PTHR46072">
    <property type="entry name" value="AMIDASE-RELATED-RELATED"/>
    <property type="match status" value="1"/>
</dbReference>
<comment type="similarity">
    <text evidence="2">Belongs to the amidase family.</text>
</comment>
<evidence type="ECO:0000259" key="5">
    <source>
        <dbReference type="Pfam" id="PF01425"/>
    </source>
</evidence>
<dbReference type="InterPro" id="IPR036928">
    <property type="entry name" value="AS_sf"/>
</dbReference>
<dbReference type="PANTHER" id="PTHR46072:SF6">
    <property type="entry name" value="AMIDASE, PUTATIVE (AFU_ORTHOLOGUE AFUA_1G14530)-RELATED"/>
    <property type="match status" value="1"/>
</dbReference>